<dbReference type="Gene3D" id="3.20.20.70">
    <property type="entry name" value="Aldolase class I"/>
    <property type="match status" value="1"/>
</dbReference>
<keyword evidence="3" id="KW-1185">Reference proteome</keyword>
<dbReference type="PANTHER" id="PTHR42849:SF1">
    <property type="entry name" value="N-ACETYLNEURAMINATE LYASE"/>
    <property type="match status" value="1"/>
</dbReference>
<evidence type="ECO:0000313" key="2">
    <source>
        <dbReference type="EMBL" id="MFD0896284.1"/>
    </source>
</evidence>
<dbReference type="InterPro" id="IPR013785">
    <property type="entry name" value="Aldolase_TIM"/>
</dbReference>
<dbReference type="EC" id="4.2.1.41" evidence="2"/>
<dbReference type="EC" id="4.3.3.7" evidence="2"/>
<sequence>MTLKTNFHVAVPTAFYPDETLNAAVTLDHIHRLQHLGINSVLVCGATGEQHSLTLAEKLALLQALDHDQELRAAPTFELFFGVASIRQKAAVTLMHQVNESHVVKGILLGFPPYILPTQAEAAHYIVQLCGLTTKPIIIDNDPQRTGFALDLAHLTLLIKNLPQICGLKTTGTAPLIQPLQKQFGRSLALYAAGELALNTALDYDHLFSIAGNLHPQACQHWFNDLVTKQVTATEQKQIAIYTRLLFQGSPLPFLKQQILRQSGLDMGSCRLPLGQH</sequence>
<dbReference type="InterPro" id="IPR002220">
    <property type="entry name" value="DapA-like"/>
</dbReference>
<protein>
    <submittedName>
        <fullName evidence="2">Dihydrodipicolinate synthase family protein</fullName>
        <ecNumber evidence="2">4.1.3.3</ecNumber>
        <ecNumber evidence="2">4.2.1.41</ecNumber>
        <ecNumber evidence="2">4.3.3.7</ecNumber>
    </submittedName>
</protein>
<dbReference type="GO" id="GO:0047448">
    <property type="term" value="F:5-dehydro-4-deoxyglucarate dehydratase activity"/>
    <property type="evidence" value="ECO:0007669"/>
    <property type="project" value="UniProtKB-EC"/>
</dbReference>
<organism evidence="2 3">
    <name type="scientific">Loigolactobacillus binensis</name>
    <dbReference type="NCBI Taxonomy" id="2559922"/>
    <lineage>
        <taxon>Bacteria</taxon>
        <taxon>Bacillati</taxon>
        <taxon>Bacillota</taxon>
        <taxon>Bacilli</taxon>
        <taxon>Lactobacillales</taxon>
        <taxon>Lactobacillaceae</taxon>
        <taxon>Loigolactobacillus</taxon>
    </lineage>
</organism>
<gene>
    <name evidence="2" type="ORF">ACFQZ7_00820</name>
</gene>
<evidence type="ECO:0000313" key="3">
    <source>
        <dbReference type="Proteomes" id="UP001597104"/>
    </source>
</evidence>
<dbReference type="SUPFAM" id="SSF51569">
    <property type="entry name" value="Aldolase"/>
    <property type="match status" value="1"/>
</dbReference>
<dbReference type="EC" id="4.1.3.3" evidence="2"/>
<dbReference type="Proteomes" id="UP001597104">
    <property type="component" value="Unassembled WGS sequence"/>
</dbReference>
<dbReference type="GO" id="GO:0008840">
    <property type="term" value="F:4-hydroxy-tetrahydrodipicolinate synthase activity"/>
    <property type="evidence" value="ECO:0007669"/>
    <property type="project" value="UniProtKB-EC"/>
</dbReference>
<dbReference type="RefSeq" id="WP_137636723.1">
    <property type="nucleotide sequence ID" value="NZ_BJDN01000002.1"/>
</dbReference>
<dbReference type="CDD" id="cd00408">
    <property type="entry name" value="DHDPS-like"/>
    <property type="match status" value="1"/>
</dbReference>
<dbReference type="GO" id="GO:0008747">
    <property type="term" value="F:N-acetylneuraminate lyase activity"/>
    <property type="evidence" value="ECO:0007669"/>
    <property type="project" value="UniProtKB-EC"/>
</dbReference>
<dbReference type="SMART" id="SM01130">
    <property type="entry name" value="DHDPS"/>
    <property type="match status" value="1"/>
</dbReference>
<dbReference type="PRINTS" id="PR00146">
    <property type="entry name" value="DHPICSNTHASE"/>
</dbReference>
<proteinExistence type="predicted"/>
<evidence type="ECO:0000256" key="1">
    <source>
        <dbReference type="ARBA" id="ARBA00023239"/>
    </source>
</evidence>
<keyword evidence="1 2" id="KW-0456">Lyase</keyword>
<name>A0ABW3E7Q8_9LACO</name>
<accession>A0ABW3E7Q8</accession>
<dbReference type="EMBL" id="JBHTIO010000001">
    <property type="protein sequence ID" value="MFD0896284.1"/>
    <property type="molecule type" value="Genomic_DNA"/>
</dbReference>
<dbReference type="Pfam" id="PF00701">
    <property type="entry name" value="DHDPS"/>
    <property type="match status" value="1"/>
</dbReference>
<comment type="caution">
    <text evidence="2">The sequence shown here is derived from an EMBL/GenBank/DDBJ whole genome shotgun (WGS) entry which is preliminary data.</text>
</comment>
<dbReference type="PANTHER" id="PTHR42849">
    <property type="entry name" value="N-ACETYLNEURAMINATE LYASE"/>
    <property type="match status" value="1"/>
</dbReference>
<reference evidence="3" key="1">
    <citation type="journal article" date="2019" name="Int. J. Syst. Evol. Microbiol.">
        <title>The Global Catalogue of Microorganisms (GCM) 10K type strain sequencing project: providing services to taxonomists for standard genome sequencing and annotation.</title>
        <authorList>
            <consortium name="The Broad Institute Genomics Platform"/>
            <consortium name="The Broad Institute Genome Sequencing Center for Infectious Disease"/>
            <person name="Wu L."/>
            <person name="Ma J."/>
        </authorList>
    </citation>
    <scope>NUCLEOTIDE SEQUENCE [LARGE SCALE GENOMIC DNA]</scope>
    <source>
        <strain evidence="3">CCM 8925</strain>
    </source>
</reference>